<dbReference type="EMBL" id="JAVYJV010000001">
    <property type="protein sequence ID" value="KAK4379977.1"/>
    <property type="molecule type" value="Genomic_DNA"/>
</dbReference>
<gene>
    <name evidence="1" type="ORF">RND71_001839</name>
</gene>
<reference evidence="1" key="1">
    <citation type="submission" date="2023-12" db="EMBL/GenBank/DDBJ databases">
        <title>Genome assembly of Anisodus tanguticus.</title>
        <authorList>
            <person name="Wang Y.-J."/>
        </authorList>
    </citation>
    <scope>NUCLEOTIDE SEQUENCE</scope>
    <source>
        <strain evidence="1">KB-2021</strain>
        <tissue evidence="1">Leaf</tissue>
    </source>
</reference>
<proteinExistence type="predicted"/>
<accession>A0AAE1T1L7</accession>
<dbReference type="AlphaFoldDB" id="A0AAE1T1L7"/>
<name>A0AAE1T1L7_9SOLA</name>
<evidence type="ECO:0000313" key="2">
    <source>
        <dbReference type="Proteomes" id="UP001291623"/>
    </source>
</evidence>
<evidence type="ECO:0000313" key="1">
    <source>
        <dbReference type="EMBL" id="KAK4379977.1"/>
    </source>
</evidence>
<sequence>MMESIEDHFDAINEYVNIIDAQCRDLLERHQQLSDRLDAVVRRLERMIRHIDTDQYATPPHFPPILL</sequence>
<comment type="caution">
    <text evidence="1">The sequence shown here is derived from an EMBL/GenBank/DDBJ whole genome shotgun (WGS) entry which is preliminary data.</text>
</comment>
<dbReference type="Proteomes" id="UP001291623">
    <property type="component" value="Unassembled WGS sequence"/>
</dbReference>
<organism evidence="1 2">
    <name type="scientific">Anisodus tanguticus</name>
    <dbReference type="NCBI Taxonomy" id="243964"/>
    <lineage>
        <taxon>Eukaryota</taxon>
        <taxon>Viridiplantae</taxon>
        <taxon>Streptophyta</taxon>
        <taxon>Embryophyta</taxon>
        <taxon>Tracheophyta</taxon>
        <taxon>Spermatophyta</taxon>
        <taxon>Magnoliopsida</taxon>
        <taxon>eudicotyledons</taxon>
        <taxon>Gunneridae</taxon>
        <taxon>Pentapetalae</taxon>
        <taxon>asterids</taxon>
        <taxon>lamiids</taxon>
        <taxon>Solanales</taxon>
        <taxon>Solanaceae</taxon>
        <taxon>Solanoideae</taxon>
        <taxon>Hyoscyameae</taxon>
        <taxon>Anisodus</taxon>
    </lineage>
</organism>
<keyword evidence="2" id="KW-1185">Reference proteome</keyword>
<protein>
    <submittedName>
        <fullName evidence="1">Uncharacterized protein</fullName>
    </submittedName>
</protein>